<dbReference type="EMBL" id="PJQY01000588">
    <property type="protein sequence ID" value="PQQ09699.1"/>
    <property type="molecule type" value="Genomic_DNA"/>
</dbReference>
<dbReference type="AlphaFoldDB" id="A0A314YTW6"/>
<dbReference type="SUPFAM" id="SSF117281">
    <property type="entry name" value="Kelch motif"/>
    <property type="match status" value="1"/>
</dbReference>
<organism evidence="1 2">
    <name type="scientific">Prunus yedoensis var. nudiflora</name>
    <dbReference type="NCBI Taxonomy" id="2094558"/>
    <lineage>
        <taxon>Eukaryota</taxon>
        <taxon>Viridiplantae</taxon>
        <taxon>Streptophyta</taxon>
        <taxon>Embryophyta</taxon>
        <taxon>Tracheophyta</taxon>
        <taxon>Spermatophyta</taxon>
        <taxon>Magnoliopsida</taxon>
        <taxon>eudicotyledons</taxon>
        <taxon>Gunneridae</taxon>
        <taxon>Pentapetalae</taxon>
        <taxon>rosids</taxon>
        <taxon>fabids</taxon>
        <taxon>Rosales</taxon>
        <taxon>Rosaceae</taxon>
        <taxon>Amygdaloideae</taxon>
        <taxon>Amygdaleae</taxon>
        <taxon>Prunus</taxon>
    </lineage>
</organism>
<dbReference type="Proteomes" id="UP000250321">
    <property type="component" value="Unassembled WGS sequence"/>
</dbReference>
<name>A0A314YTW6_PRUYE</name>
<gene>
    <name evidence="1" type="ORF">Pyn_28235</name>
</gene>
<dbReference type="Gene3D" id="2.120.10.80">
    <property type="entry name" value="Kelch-type beta propeller"/>
    <property type="match status" value="1"/>
</dbReference>
<evidence type="ECO:0000313" key="1">
    <source>
        <dbReference type="EMBL" id="PQQ09699.1"/>
    </source>
</evidence>
<dbReference type="STRING" id="2094558.A0A314YTW6"/>
<dbReference type="InterPro" id="IPR015915">
    <property type="entry name" value="Kelch-typ_b-propeller"/>
</dbReference>
<dbReference type="PANTHER" id="PTHR47590">
    <property type="entry name" value="F-BOX/KELCH-REPEAT PROTEIN SKIP25"/>
    <property type="match status" value="1"/>
</dbReference>
<dbReference type="PANTHER" id="PTHR47590:SF7">
    <property type="entry name" value="OS06G0711700 PROTEIN"/>
    <property type="match status" value="1"/>
</dbReference>
<evidence type="ECO:0000313" key="2">
    <source>
        <dbReference type="Proteomes" id="UP000250321"/>
    </source>
</evidence>
<keyword evidence="2" id="KW-1185">Reference proteome</keyword>
<comment type="caution">
    <text evidence="1">The sequence shown here is derived from an EMBL/GenBank/DDBJ whole genome shotgun (WGS) entry which is preliminary data.</text>
</comment>
<sequence length="204" mass="22852">MPRPLVFQPLSNQWSFVPRCPSARWCGVGTVGGKVYVASGIGTTYRGDVARSMEEWDTKRKEASSSWVKKACLKDGKFSREDVEAIGYRGKLWMVNSKGNAVKEGVVYDVQKDTWQDMPQGMLGVLNKYVDENDCWEMVMESVVLREAEQVCAGRGRVCVVCANGRKIVVVDVVATPPRIWVVEPPQMLEVVAVHILPRMCRPD</sequence>
<dbReference type="OrthoDB" id="1899182at2759"/>
<proteinExistence type="predicted"/>
<accession>A0A314YTW6</accession>
<protein>
    <submittedName>
        <fullName evidence="1">F-box/kelch-repeat protein SKIP25-like</fullName>
    </submittedName>
</protein>
<reference evidence="1 2" key="1">
    <citation type="submission" date="2018-02" db="EMBL/GenBank/DDBJ databases">
        <title>Draft genome of wild Prunus yedoensis var. nudiflora.</title>
        <authorList>
            <person name="Baek S."/>
            <person name="Kim J.-H."/>
            <person name="Choi K."/>
            <person name="Kim G.-B."/>
            <person name="Cho A."/>
            <person name="Jang H."/>
            <person name="Shin C.-H."/>
            <person name="Yu H.-J."/>
            <person name="Mun J.-H."/>
        </authorList>
    </citation>
    <scope>NUCLEOTIDE SEQUENCE [LARGE SCALE GENOMIC DNA]</scope>
    <source>
        <strain evidence="2">cv. Jeju island</strain>
        <tissue evidence="1">Leaf</tissue>
    </source>
</reference>